<keyword evidence="5" id="KW-0997">Cell inner membrane</keyword>
<name>A0A3P3XPX7_9SPIR</name>
<dbReference type="SUPFAM" id="SSF52540">
    <property type="entry name" value="P-loop containing nucleoside triphosphate hydrolases"/>
    <property type="match status" value="1"/>
</dbReference>
<feature type="domain" description="ABC transporter" evidence="10">
    <location>
        <begin position="9"/>
        <end position="282"/>
    </location>
</feature>
<dbReference type="EMBL" id="FWDO01000004">
    <property type="protein sequence ID" value="SLM18352.1"/>
    <property type="molecule type" value="Genomic_DNA"/>
</dbReference>
<accession>A0A3P3XPX7</accession>
<dbReference type="InterPro" id="IPR013563">
    <property type="entry name" value="Oligopep_ABC_C"/>
</dbReference>
<dbReference type="NCBIfam" id="TIGR01727">
    <property type="entry name" value="oligo_HPY"/>
    <property type="match status" value="1"/>
</dbReference>
<evidence type="ECO:0000313" key="11">
    <source>
        <dbReference type="EMBL" id="SLM18352.1"/>
    </source>
</evidence>
<evidence type="ECO:0000256" key="7">
    <source>
        <dbReference type="ARBA" id="ARBA00022840"/>
    </source>
</evidence>
<evidence type="ECO:0000256" key="5">
    <source>
        <dbReference type="ARBA" id="ARBA00022519"/>
    </source>
</evidence>
<sequence>MQYRRGDLLDVSNLRVVFDTYAGQVKALNGVELWMNHGERLGVVGETGCGKSVTALSVMRLIEEPGRITEGSILFEDKDLATLSENILNTVRGKDIAMIFQEPVAALNPVMKVGAQIVENIECQRKSAVLAQGARKAGPVTDSGLSQKHRTKETGSVEIMRDMLGRVGLDWQRTENLYPHELSGGMAQRVMIAMALSSKPKLLIADEPTSALDVTIQAQILNLLNNLVRETQTAVLLITHAMGVAAQFCDFIAVMYAGNVVEYGSVQSIFKNPLHPYTKGLLRAVPKIGRTDELQSIPGIVPDLISPPSGCRFHPRCPHRRPECDKNQPRFEPVREELEADRHHVACFLYQKDL</sequence>
<keyword evidence="8" id="KW-1278">Translocase</keyword>
<keyword evidence="3" id="KW-0813">Transport</keyword>
<evidence type="ECO:0000256" key="4">
    <source>
        <dbReference type="ARBA" id="ARBA00022475"/>
    </source>
</evidence>
<dbReference type="SMART" id="SM00382">
    <property type="entry name" value="AAA"/>
    <property type="match status" value="1"/>
</dbReference>
<dbReference type="InterPro" id="IPR027417">
    <property type="entry name" value="P-loop_NTPase"/>
</dbReference>
<proteinExistence type="inferred from homology"/>
<reference evidence="11" key="1">
    <citation type="submission" date="2017-02" db="EMBL/GenBank/DDBJ databases">
        <authorList>
            <person name="Regsiter A."/>
            <person name="William W."/>
        </authorList>
    </citation>
    <scope>NUCLEOTIDE SEQUENCE</scope>
    <source>
        <strain evidence="11">BdmA 4</strain>
    </source>
</reference>
<evidence type="ECO:0000256" key="1">
    <source>
        <dbReference type="ARBA" id="ARBA00004417"/>
    </source>
</evidence>
<dbReference type="PANTHER" id="PTHR43297:SF14">
    <property type="entry name" value="ATPASE AAA-TYPE CORE DOMAIN-CONTAINING PROTEIN"/>
    <property type="match status" value="1"/>
</dbReference>
<dbReference type="GO" id="GO:0005524">
    <property type="term" value="F:ATP binding"/>
    <property type="evidence" value="ECO:0007669"/>
    <property type="project" value="UniProtKB-KW"/>
</dbReference>
<evidence type="ECO:0000256" key="8">
    <source>
        <dbReference type="ARBA" id="ARBA00022967"/>
    </source>
</evidence>
<dbReference type="Gene3D" id="3.40.50.300">
    <property type="entry name" value="P-loop containing nucleotide triphosphate hydrolases"/>
    <property type="match status" value="1"/>
</dbReference>
<evidence type="ECO:0000256" key="6">
    <source>
        <dbReference type="ARBA" id="ARBA00022741"/>
    </source>
</evidence>
<dbReference type="GO" id="GO:0015833">
    <property type="term" value="P:peptide transport"/>
    <property type="evidence" value="ECO:0007669"/>
    <property type="project" value="InterPro"/>
</dbReference>
<evidence type="ECO:0000256" key="9">
    <source>
        <dbReference type="ARBA" id="ARBA00023136"/>
    </source>
</evidence>
<protein>
    <submittedName>
        <fullName evidence="11">Oligopeptide transporter subunit ATP-binding component of ABC superfamily</fullName>
    </submittedName>
</protein>
<dbReference type="Pfam" id="PF00005">
    <property type="entry name" value="ABC_tran"/>
    <property type="match status" value="1"/>
</dbReference>
<dbReference type="InterPro" id="IPR017871">
    <property type="entry name" value="ABC_transporter-like_CS"/>
</dbReference>
<dbReference type="PROSITE" id="PS50893">
    <property type="entry name" value="ABC_TRANSPORTER_2"/>
    <property type="match status" value="1"/>
</dbReference>
<dbReference type="GO" id="GO:0016887">
    <property type="term" value="F:ATP hydrolysis activity"/>
    <property type="evidence" value="ECO:0007669"/>
    <property type="project" value="InterPro"/>
</dbReference>
<evidence type="ECO:0000256" key="3">
    <source>
        <dbReference type="ARBA" id="ARBA00022448"/>
    </source>
</evidence>
<keyword evidence="9" id="KW-0472">Membrane</keyword>
<keyword evidence="4" id="KW-1003">Cell membrane</keyword>
<keyword evidence="7 11" id="KW-0067">ATP-binding</keyword>
<dbReference type="PROSITE" id="PS00211">
    <property type="entry name" value="ABC_TRANSPORTER_1"/>
    <property type="match status" value="1"/>
</dbReference>
<dbReference type="Pfam" id="PF08352">
    <property type="entry name" value="oligo_HPY"/>
    <property type="match status" value="1"/>
</dbReference>
<dbReference type="InterPro" id="IPR050388">
    <property type="entry name" value="ABC_Ni/Peptide_Import"/>
</dbReference>
<dbReference type="InterPro" id="IPR003593">
    <property type="entry name" value="AAA+_ATPase"/>
</dbReference>
<dbReference type="InterPro" id="IPR003439">
    <property type="entry name" value="ABC_transporter-like_ATP-bd"/>
</dbReference>
<dbReference type="CDD" id="cd03257">
    <property type="entry name" value="ABC_NikE_OppD_transporters"/>
    <property type="match status" value="1"/>
</dbReference>
<dbReference type="AlphaFoldDB" id="A0A3P3XPX7"/>
<keyword evidence="6" id="KW-0547">Nucleotide-binding</keyword>
<dbReference type="PANTHER" id="PTHR43297">
    <property type="entry name" value="OLIGOPEPTIDE TRANSPORT ATP-BINDING PROTEIN APPD"/>
    <property type="match status" value="1"/>
</dbReference>
<gene>
    <name evidence="11" type="primary">oppD</name>
    <name evidence="11" type="ORF">SPIRO4BDMA_40924</name>
</gene>
<organism evidence="11">
    <name type="scientific">uncultured spirochete</name>
    <dbReference type="NCBI Taxonomy" id="156406"/>
    <lineage>
        <taxon>Bacteria</taxon>
        <taxon>Pseudomonadati</taxon>
        <taxon>Spirochaetota</taxon>
        <taxon>Spirochaetia</taxon>
        <taxon>Spirochaetales</taxon>
        <taxon>environmental samples</taxon>
    </lineage>
</organism>
<comment type="similarity">
    <text evidence="2">Belongs to the ABC transporter superfamily.</text>
</comment>
<dbReference type="GO" id="GO:0005886">
    <property type="term" value="C:plasma membrane"/>
    <property type="evidence" value="ECO:0007669"/>
    <property type="project" value="UniProtKB-SubCell"/>
</dbReference>
<evidence type="ECO:0000259" key="10">
    <source>
        <dbReference type="PROSITE" id="PS50893"/>
    </source>
</evidence>
<comment type="subcellular location">
    <subcellularLocation>
        <location evidence="1">Cell inner membrane</location>
        <topology evidence="1">Peripheral membrane protein</topology>
    </subcellularLocation>
</comment>
<evidence type="ECO:0000256" key="2">
    <source>
        <dbReference type="ARBA" id="ARBA00005417"/>
    </source>
</evidence>